<dbReference type="InterPro" id="IPR006583">
    <property type="entry name" value="PAN-3_domain"/>
</dbReference>
<dbReference type="SUPFAM" id="SSF56436">
    <property type="entry name" value="C-type lectin-like"/>
    <property type="match status" value="1"/>
</dbReference>
<evidence type="ECO:0000313" key="3">
    <source>
        <dbReference type="Proteomes" id="UP000008281"/>
    </source>
</evidence>
<reference evidence="2" key="1">
    <citation type="submission" date="2007-07" db="EMBL/GenBank/DDBJ databases">
        <title>PCAP assembly of the Caenorhabditis remanei genome.</title>
        <authorList>
            <consortium name="The Caenorhabditis remanei Sequencing Consortium"/>
            <person name="Wilson R.K."/>
        </authorList>
    </citation>
    <scope>NUCLEOTIDE SEQUENCE [LARGE SCALE GENOMIC DNA]</scope>
    <source>
        <strain evidence="2">PB4641</strain>
    </source>
</reference>
<dbReference type="AlphaFoldDB" id="E3MVE2"/>
<accession>E3MVE2</accession>
<keyword evidence="3" id="KW-1185">Reference proteome</keyword>
<protein>
    <recommendedName>
        <fullName evidence="1">PAN-3 domain-containing protein</fullName>
    </recommendedName>
</protein>
<organism evidence="3">
    <name type="scientific">Caenorhabditis remanei</name>
    <name type="common">Caenorhabditis vulgaris</name>
    <dbReference type="NCBI Taxonomy" id="31234"/>
    <lineage>
        <taxon>Eukaryota</taxon>
        <taxon>Metazoa</taxon>
        <taxon>Ecdysozoa</taxon>
        <taxon>Nematoda</taxon>
        <taxon>Chromadorea</taxon>
        <taxon>Rhabditida</taxon>
        <taxon>Rhabditina</taxon>
        <taxon>Rhabditomorpha</taxon>
        <taxon>Rhabditoidea</taxon>
        <taxon>Rhabditidae</taxon>
        <taxon>Peloderinae</taxon>
        <taxon>Caenorhabditis</taxon>
    </lineage>
</organism>
<dbReference type="eggNOG" id="KOG4297">
    <property type="taxonomic scope" value="Eukaryota"/>
</dbReference>
<dbReference type="PANTHER" id="PTHR47629:SF11">
    <property type="entry name" value="PAN-3 DOMAIN-CONTAINING PROTEIN"/>
    <property type="match status" value="1"/>
</dbReference>
<dbReference type="InterPro" id="IPR016187">
    <property type="entry name" value="CTDL_fold"/>
</dbReference>
<dbReference type="Pfam" id="PF08277">
    <property type="entry name" value="PAN_3"/>
    <property type="match status" value="1"/>
</dbReference>
<dbReference type="PANTHER" id="PTHR47629">
    <property type="entry name" value="C-TYPE LECTIN-RELATED"/>
    <property type="match status" value="1"/>
</dbReference>
<evidence type="ECO:0000259" key="1">
    <source>
        <dbReference type="SMART" id="SM00605"/>
    </source>
</evidence>
<name>E3MVE2_CAERE</name>
<dbReference type="SMART" id="SM00605">
    <property type="entry name" value="CW"/>
    <property type="match status" value="1"/>
</dbReference>
<dbReference type="STRING" id="31234.E3MVE2"/>
<dbReference type="OrthoDB" id="5807131at2759"/>
<sequence length="309" mass="34442">MIVTRGTPEVYVNSISLVLTWEECLANCTQNDLCVAVHTIGDGNCQIFEFGDLQTVKRSNDIDSKFAYKVKNENASTCPADDTIGETNSIIGINGTSGRQVYIEYTISYDQTSQSWNFQSMRPLRCFSAAYKMFKRALGPWCITMPVTTPRKYTESASICARTSNSVLSGLDTPEEFEYIKEQVARKRWLNASYPLYASWLSGVRKPECVGNPSCQGLSAFSFADPTLSANPTGYLFNPGKPDGTGEDCLAFRVNSDRTCGIDDIPWVFIKKVTEDFSGNIEDDFRCDQDRTSDNSTWMRGLVCGLPPY</sequence>
<dbReference type="HOGENOM" id="CLU_045736_4_0_1"/>
<proteinExistence type="predicted"/>
<dbReference type="OMA" id="ANCTQND"/>
<dbReference type="InParanoid" id="E3MVE2"/>
<feature type="domain" description="PAN-3" evidence="1">
    <location>
        <begin position="1"/>
        <end position="118"/>
    </location>
</feature>
<dbReference type="EMBL" id="DS268482">
    <property type="protein sequence ID" value="EFP10113.1"/>
    <property type="molecule type" value="Genomic_DNA"/>
</dbReference>
<dbReference type="Proteomes" id="UP000008281">
    <property type="component" value="Unassembled WGS sequence"/>
</dbReference>
<gene>
    <name evidence="2" type="ORF">CRE_24601</name>
</gene>
<evidence type="ECO:0000313" key="2">
    <source>
        <dbReference type="EMBL" id="EFP10113.1"/>
    </source>
</evidence>